<proteinExistence type="inferred from homology"/>
<evidence type="ECO:0000256" key="10">
    <source>
        <dbReference type="SAM" id="MobiDB-lite"/>
    </source>
</evidence>
<dbReference type="PANTHER" id="PTHR24221:SF248">
    <property type="entry name" value="ABC TRANSPORTER TRANSMEMBRANE REGION"/>
    <property type="match status" value="1"/>
</dbReference>
<evidence type="ECO:0000256" key="4">
    <source>
        <dbReference type="ARBA" id="ARBA00022475"/>
    </source>
</evidence>
<dbReference type="GO" id="GO:0016887">
    <property type="term" value="F:ATP hydrolysis activity"/>
    <property type="evidence" value="ECO:0007669"/>
    <property type="project" value="InterPro"/>
</dbReference>
<evidence type="ECO:0000256" key="6">
    <source>
        <dbReference type="ARBA" id="ARBA00022741"/>
    </source>
</evidence>
<dbReference type="PROSITE" id="PS50929">
    <property type="entry name" value="ABC_TM1F"/>
    <property type="match status" value="1"/>
</dbReference>
<evidence type="ECO:0000256" key="11">
    <source>
        <dbReference type="SAM" id="Phobius"/>
    </source>
</evidence>
<dbReference type="PANTHER" id="PTHR24221">
    <property type="entry name" value="ATP-BINDING CASSETTE SUB-FAMILY B"/>
    <property type="match status" value="1"/>
</dbReference>
<dbReference type="SUPFAM" id="SSF52540">
    <property type="entry name" value="P-loop containing nucleoside triphosphate hydrolases"/>
    <property type="match status" value="1"/>
</dbReference>
<dbReference type="CDD" id="cd03246">
    <property type="entry name" value="ABCC_Protease_Secretion"/>
    <property type="match status" value="1"/>
</dbReference>
<keyword evidence="15" id="KW-1185">Reference proteome</keyword>
<dbReference type="GO" id="GO:0140359">
    <property type="term" value="F:ABC-type transporter activity"/>
    <property type="evidence" value="ECO:0007669"/>
    <property type="project" value="InterPro"/>
</dbReference>
<keyword evidence="7 14" id="KW-0067">ATP-binding</keyword>
<feature type="transmembrane region" description="Helical" evidence="11">
    <location>
        <begin position="12"/>
        <end position="34"/>
    </location>
</feature>
<dbReference type="CDD" id="cd18586">
    <property type="entry name" value="ABC_6TM_PrtD_like"/>
    <property type="match status" value="1"/>
</dbReference>
<comment type="subcellular location">
    <subcellularLocation>
        <location evidence="1">Cell membrane</location>
        <topology evidence="1">Multi-pass membrane protein</topology>
    </subcellularLocation>
</comment>
<dbReference type="RefSeq" id="WP_082429196.1">
    <property type="nucleotide sequence ID" value="NZ_CXWD01000021.1"/>
</dbReference>
<keyword evidence="4" id="KW-1003">Cell membrane</keyword>
<dbReference type="Proteomes" id="UP000053235">
    <property type="component" value="Unassembled WGS sequence"/>
</dbReference>
<keyword evidence="5 11" id="KW-0812">Transmembrane</keyword>
<keyword evidence="6" id="KW-0547">Nucleotide-binding</keyword>
<evidence type="ECO:0000259" key="13">
    <source>
        <dbReference type="PROSITE" id="PS50929"/>
    </source>
</evidence>
<dbReference type="GO" id="GO:0005886">
    <property type="term" value="C:plasma membrane"/>
    <property type="evidence" value="ECO:0007669"/>
    <property type="project" value="UniProtKB-SubCell"/>
</dbReference>
<dbReference type="GO" id="GO:0030256">
    <property type="term" value="C:type I protein secretion system complex"/>
    <property type="evidence" value="ECO:0007669"/>
    <property type="project" value="InterPro"/>
</dbReference>
<dbReference type="Pfam" id="PF00664">
    <property type="entry name" value="ABC_membrane"/>
    <property type="match status" value="1"/>
</dbReference>
<evidence type="ECO:0000259" key="12">
    <source>
        <dbReference type="PROSITE" id="PS50893"/>
    </source>
</evidence>
<organism evidence="14 15">
    <name type="scientific">Roseibium alexandrii</name>
    <dbReference type="NCBI Taxonomy" id="388408"/>
    <lineage>
        <taxon>Bacteria</taxon>
        <taxon>Pseudomonadati</taxon>
        <taxon>Pseudomonadota</taxon>
        <taxon>Alphaproteobacteria</taxon>
        <taxon>Hyphomicrobiales</taxon>
        <taxon>Stappiaceae</taxon>
        <taxon>Roseibium</taxon>
    </lineage>
</organism>
<dbReference type="GO" id="GO:0005524">
    <property type="term" value="F:ATP binding"/>
    <property type="evidence" value="ECO:0007669"/>
    <property type="project" value="UniProtKB-KW"/>
</dbReference>
<dbReference type="SMART" id="SM00382">
    <property type="entry name" value="AAA"/>
    <property type="match status" value="1"/>
</dbReference>
<dbReference type="InterPro" id="IPR017871">
    <property type="entry name" value="ABC_transporter-like_CS"/>
</dbReference>
<dbReference type="SUPFAM" id="SSF90123">
    <property type="entry name" value="ABC transporter transmembrane region"/>
    <property type="match status" value="1"/>
</dbReference>
<comment type="similarity">
    <text evidence="2">Belongs to the ABC transporter superfamily.</text>
</comment>
<dbReference type="Gene3D" id="1.20.1560.10">
    <property type="entry name" value="ABC transporter type 1, transmembrane domain"/>
    <property type="match status" value="1"/>
</dbReference>
<keyword evidence="9 11" id="KW-0472">Membrane</keyword>
<dbReference type="PROSITE" id="PS00211">
    <property type="entry name" value="ABC_TRANSPORTER_1"/>
    <property type="match status" value="1"/>
</dbReference>
<gene>
    <name evidence="14" type="primary">prsD</name>
    <name evidence="14" type="ORF">LAX5112_04218</name>
</gene>
<keyword evidence="3" id="KW-0813">Transport</keyword>
<evidence type="ECO:0000256" key="2">
    <source>
        <dbReference type="ARBA" id="ARBA00005417"/>
    </source>
</evidence>
<evidence type="ECO:0000256" key="8">
    <source>
        <dbReference type="ARBA" id="ARBA00022989"/>
    </source>
</evidence>
<dbReference type="InterPro" id="IPR047957">
    <property type="entry name" value="ABC_AprD-like_6TM"/>
</dbReference>
<dbReference type="Pfam" id="PF00005">
    <property type="entry name" value="ABC_tran"/>
    <property type="match status" value="1"/>
</dbReference>
<evidence type="ECO:0000256" key="7">
    <source>
        <dbReference type="ARBA" id="ARBA00022840"/>
    </source>
</evidence>
<dbReference type="GO" id="GO:0034040">
    <property type="term" value="F:ATPase-coupled lipid transmembrane transporter activity"/>
    <property type="evidence" value="ECO:0007669"/>
    <property type="project" value="TreeGrafter"/>
</dbReference>
<dbReference type="NCBIfam" id="TIGR01842">
    <property type="entry name" value="type_I_sec_PrtD"/>
    <property type="match status" value="1"/>
</dbReference>
<dbReference type="InterPro" id="IPR003439">
    <property type="entry name" value="ABC_transporter-like_ATP-bd"/>
</dbReference>
<protein>
    <submittedName>
        <fullName evidence="14">Type I secretion system ATP-binding protein PrsD</fullName>
    </submittedName>
</protein>
<dbReference type="InterPro" id="IPR011527">
    <property type="entry name" value="ABC1_TM_dom"/>
</dbReference>
<accession>A0A0M7AKJ6</accession>
<dbReference type="PROSITE" id="PS50893">
    <property type="entry name" value="ABC_TRANSPORTER_2"/>
    <property type="match status" value="1"/>
</dbReference>
<feature type="domain" description="ABC transporter" evidence="12">
    <location>
        <begin position="327"/>
        <end position="562"/>
    </location>
</feature>
<evidence type="ECO:0000256" key="3">
    <source>
        <dbReference type="ARBA" id="ARBA00022448"/>
    </source>
</evidence>
<dbReference type="Gene3D" id="3.40.50.300">
    <property type="entry name" value="P-loop containing nucleotide triphosphate hydrolases"/>
    <property type="match status" value="1"/>
</dbReference>
<dbReference type="InterPro" id="IPR010128">
    <property type="entry name" value="ATPase_T1SS_PrtD-like"/>
</dbReference>
<dbReference type="EMBL" id="CXWD01000021">
    <property type="protein sequence ID" value="CTQ75409.1"/>
    <property type="molecule type" value="Genomic_DNA"/>
</dbReference>
<reference evidence="15" key="1">
    <citation type="submission" date="2015-07" db="EMBL/GenBank/DDBJ databases">
        <authorList>
            <person name="Rodrigo-Torres Lidia"/>
            <person name="Arahal R.David."/>
        </authorList>
    </citation>
    <scope>NUCLEOTIDE SEQUENCE [LARGE SCALE GENOMIC DNA]</scope>
    <source>
        <strain evidence="15">CECT 5112</strain>
    </source>
</reference>
<feature type="transmembrane region" description="Helical" evidence="11">
    <location>
        <begin position="156"/>
        <end position="174"/>
    </location>
</feature>
<dbReference type="InterPro" id="IPR039421">
    <property type="entry name" value="Type_1_exporter"/>
</dbReference>
<dbReference type="InterPro" id="IPR003593">
    <property type="entry name" value="AAA+_ATPase"/>
</dbReference>
<dbReference type="InterPro" id="IPR036640">
    <property type="entry name" value="ABC1_TM_sf"/>
</dbReference>
<evidence type="ECO:0000313" key="14">
    <source>
        <dbReference type="EMBL" id="CTQ75409.1"/>
    </source>
</evidence>
<evidence type="ECO:0000256" key="5">
    <source>
        <dbReference type="ARBA" id="ARBA00022692"/>
    </source>
</evidence>
<evidence type="ECO:0000313" key="15">
    <source>
        <dbReference type="Proteomes" id="UP000053235"/>
    </source>
</evidence>
<evidence type="ECO:0000256" key="1">
    <source>
        <dbReference type="ARBA" id="ARBA00004651"/>
    </source>
</evidence>
<sequence length="583" mass="63303">MVSKTPLQAAYGRFRAIIFTTFLFSFCINMLLFASPIYMLQIYDRVLGSRNETTLLMISIIILFLLIIYGLLEFIRSRMLVRAGQQFDDVLSESLFSRAVKLRLSNPKAGAEFILADGDKIREFLTGTGILAFFDAPWTPVFIAVCFIFHPWLGYVALGGALVIFALAIINEFATRNPLKEANTASQSANQFAGAVLQNAEVIRSMGMEKALGDRWRDRHGAVLGAQADASDKAGAILTFQKFFRMTIQSAILGLGGYLAIKQEISPGIMIAASIMMGRALQPVEQGVQQWKTFVAARQAHARLKGLFDTVPGDEQRTELPDPKGVITAENLSSVLPGTRTAFLKNLNFQINPGETIAVIGPSGSGKSSLIRHLVGVWPAAVGTVRIDGADIAHWNADQLGQHLGYLPQEVRLFAGTIAENISRFTGGESEEVVKAAQLAGVHDMILRLPDGYETQVGDNGQQLSGGQRQRVGLARAMFGMPRIMILDEPNSNLDSDGENALLEAIKAMKEQKITVVLVTHKTNLLAICDRVLVMREGQMQAFTTPQELFKPATAGNAPAPQPASVPATVPVGQVKVPAQKPA</sequence>
<dbReference type="STRING" id="388408.LAX5112_04218"/>
<dbReference type="GO" id="GO:0030253">
    <property type="term" value="P:protein secretion by the type I secretion system"/>
    <property type="evidence" value="ECO:0007669"/>
    <property type="project" value="InterPro"/>
</dbReference>
<dbReference type="InterPro" id="IPR027417">
    <property type="entry name" value="P-loop_NTPase"/>
</dbReference>
<feature type="region of interest" description="Disordered" evidence="10">
    <location>
        <begin position="552"/>
        <end position="583"/>
    </location>
</feature>
<feature type="domain" description="ABC transmembrane type-1" evidence="13">
    <location>
        <begin position="19"/>
        <end position="296"/>
    </location>
</feature>
<keyword evidence="8 11" id="KW-1133">Transmembrane helix</keyword>
<name>A0A0M7AKJ6_9HYPH</name>
<dbReference type="AlphaFoldDB" id="A0A0M7AKJ6"/>
<feature type="transmembrane region" description="Helical" evidence="11">
    <location>
        <begin position="54"/>
        <end position="72"/>
    </location>
</feature>
<dbReference type="OrthoDB" id="9808328at2"/>
<evidence type="ECO:0000256" key="9">
    <source>
        <dbReference type="ARBA" id="ARBA00023136"/>
    </source>
</evidence>
<dbReference type="FunFam" id="3.40.50.300:FF:001444">
    <property type="entry name" value="ABC transporter ATP-binding protein"/>
    <property type="match status" value="1"/>
</dbReference>